<dbReference type="SUPFAM" id="SSF63520">
    <property type="entry name" value="PTS-regulatory domain, PRD"/>
    <property type="match status" value="2"/>
</dbReference>
<evidence type="ECO:0000256" key="2">
    <source>
        <dbReference type="ARBA" id="ARBA00022737"/>
    </source>
</evidence>
<protein>
    <submittedName>
        <fullName evidence="8">Transcriptional regulator ManR</fullName>
    </submittedName>
</protein>
<keyword evidence="3" id="KW-0805">Transcription regulation</keyword>
<dbReference type="STRING" id="442899.SAMN05720591_10647"/>
<dbReference type="GO" id="GO:0009401">
    <property type="term" value="P:phosphoenolpyruvate-dependent sugar phosphotransferase system"/>
    <property type="evidence" value="ECO:0007669"/>
    <property type="project" value="InterPro"/>
</dbReference>
<name>A0A511WZK2_9BACI</name>
<gene>
    <name evidence="8" type="primary">manR_1</name>
    <name evidence="8" type="ORF">HAL01_05900</name>
</gene>
<evidence type="ECO:0000313" key="9">
    <source>
        <dbReference type="Proteomes" id="UP000321400"/>
    </source>
</evidence>
<dbReference type="InterPro" id="IPR050661">
    <property type="entry name" value="BglG_antiterminators"/>
</dbReference>
<evidence type="ECO:0000259" key="5">
    <source>
        <dbReference type="PROSITE" id="PS51094"/>
    </source>
</evidence>
<evidence type="ECO:0000313" key="8">
    <source>
        <dbReference type="EMBL" id="GEN56126.1"/>
    </source>
</evidence>
<feature type="domain" description="PTS EIIA type-2" evidence="5">
    <location>
        <begin position="515"/>
        <end position="654"/>
    </location>
</feature>
<dbReference type="Gene3D" id="1.10.1790.10">
    <property type="entry name" value="PRD domain"/>
    <property type="match status" value="2"/>
</dbReference>
<dbReference type="PROSITE" id="PS51372">
    <property type="entry name" value="PRD_2"/>
    <property type="match status" value="2"/>
</dbReference>
<keyword evidence="2" id="KW-0677">Repeat</keyword>
<organism evidence="8 9">
    <name type="scientific">Halolactibacillus alkaliphilus</name>
    <dbReference type="NCBI Taxonomy" id="442899"/>
    <lineage>
        <taxon>Bacteria</taxon>
        <taxon>Bacillati</taxon>
        <taxon>Bacillota</taxon>
        <taxon>Bacilli</taxon>
        <taxon>Bacillales</taxon>
        <taxon>Bacillaceae</taxon>
        <taxon>Halolactibacillus</taxon>
    </lineage>
</organism>
<evidence type="ECO:0000259" key="7">
    <source>
        <dbReference type="PROSITE" id="PS51372"/>
    </source>
</evidence>
<dbReference type="InterPro" id="IPR036634">
    <property type="entry name" value="PRD_sf"/>
</dbReference>
<accession>A0A511WZK2</accession>
<feature type="domain" description="PTS EIIB type-2" evidence="6">
    <location>
        <begin position="411"/>
        <end position="500"/>
    </location>
</feature>
<dbReference type="InterPro" id="IPR036388">
    <property type="entry name" value="WH-like_DNA-bd_sf"/>
</dbReference>
<reference evidence="8 9" key="1">
    <citation type="submission" date="2019-07" db="EMBL/GenBank/DDBJ databases">
        <title>Whole genome shotgun sequence of Halolactibacillus alkaliphilus NBRC 103919.</title>
        <authorList>
            <person name="Hosoyama A."/>
            <person name="Uohara A."/>
            <person name="Ohji S."/>
            <person name="Ichikawa N."/>
        </authorList>
    </citation>
    <scope>NUCLEOTIDE SEQUENCE [LARGE SCALE GENOMIC DNA]</scope>
    <source>
        <strain evidence="8 9">NBRC 103919</strain>
    </source>
</reference>
<dbReference type="SUPFAM" id="SSF55804">
    <property type="entry name" value="Phoshotransferase/anion transport protein"/>
    <property type="match status" value="1"/>
</dbReference>
<dbReference type="SUPFAM" id="SSF52794">
    <property type="entry name" value="PTS system IIB component-like"/>
    <property type="match status" value="1"/>
</dbReference>
<feature type="domain" description="PRD" evidence="7">
    <location>
        <begin position="194"/>
        <end position="300"/>
    </location>
</feature>
<dbReference type="InterPro" id="IPR013011">
    <property type="entry name" value="PTS_EIIB_2"/>
</dbReference>
<dbReference type="EMBL" id="BJYE01000005">
    <property type="protein sequence ID" value="GEN56126.1"/>
    <property type="molecule type" value="Genomic_DNA"/>
</dbReference>
<evidence type="ECO:0000256" key="3">
    <source>
        <dbReference type="ARBA" id="ARBA00023015"/>
    </source>
</evidence>
<dbReference type="InterPro" id="IPR036095">
    <property type="entry name" value="PTS_EIIB-like_sf"/>
</dbReference>
<dbReference type="GO" id="GO:0006355">
    <property type="term" value="P:regulation of DNA-templated transcription"/>
    <property type="evidence" value="ECO:0007669"/>
    <property type="project" value="InterPro"/>
</dbReference>
<keyword evidence="4" id="KW-0804">Transcription</keyword>
<evidence type="ECO:0000256" key="4">
    <source>
        <dbReference type="ARBA" id="ARBA00023163"/>
    </source>
</evidence>
<dbReference type="Pfam" id="PF00874">
    <property type="entry name" value="PRD"/>
    <property type="match status" value="1"/>
</dbReference>
<dbReference type="InterPro" id="IPR011608">
    <property type="entry name" value="PRD"/>
</dbReference>
<dbReference type="RefSeq" id="WP_089800545.1">
    <property type="nucleotide sequence ID" value="NZ_BJYE01000005.1"/>
</dbReference>
<dbReference type="Gene3D" id="1.10.10.10">
    <property type="entry name" value="Winged helix-like DNA-binding domain superfamily/Winged helix DNA-binding domain"/>
    <property type="match status" value="1"/>
</dbReference>
<sequence>MNKINSRRFDLYKMLMEEVDYRPANFFSNKLSVSTKTIYDDVKWLNVLMDDSVWIEKIPRKGLILNGSSQSKYLFKKSLLEHLSPNYTSFSPEDRQRDIMKRLLLDSEHMTYEQLSIDYVVSVSSLRKDIEAIQTFFQGKDVRLISDHLGTRMSGDEKDIQHVLKQYIFSLLDYKSIGDISKKERVLEEIATLFFSEEIIHHIKTTCDNLLSMTGRPLNDYYKDSLFISLLIFVQRRCNSFRIRKKKQLFMENATYMESYLIAVELSQMLNKELNLKVDENEVEYLSGLLFAHDIKPIKQVAQADAEMIELVTQLIKKMSHMLQVDLQTDEHLLDVLIAHMTTMIYRLKIGVTLTNPLLESVKRQYNVLFNMVWYLLNDVEETYHIQLNDHDISFVTIHFQVAIEKKIPTNRILIVCEKALATSELIYNKIKHALPATTMIETISLADFYENTLDEADMIISSIPLSYDKQKVIYVSPLVTASEMREIKQNYEELSESKSTLMPVSIKSRGKLAKFITPDLVYLKETFLSKDHILDFFSEEACKMGLVTNEFKQSLYEREAMGETSLYTGVAIPHASSHTLKASFLSIITLQDCIQWGTNKVQLIIFIGVAEKDLAEIKHVFAELYQLVETKENVKKMCAVTDKRDLLTFISENTHI</sequence>
<dbReference type="Gene3D" id="3.40.930.10">
    <property type="entry name" value="Mannitol-specific EII, Chain A"/>
    <property type="match status" value="1"/>
</dbReference>
<dbReference type="OrthoDB" id="3710983at2"/>
<evidence type="ECO:0000256" key="1">
    <source>
        <dbReference type="ARBA" id="ARBA00022679"/>
    </source>
</evidence>
<dbReference type="AlphaFoldDB" id="A0A511WZK2"/>
<dbReference type="Gene3D" id="3.40.50.2300">
    <property type="match status" value="1"/>
</dbReference>
<keyword evidence="1" id="KW-0808">Transferase</keyword>
<feature type="domain" description="PRD" evidence="7">
    <location>
        <begin position="303"/>
        <end position="410"/>
    </location>
</feature>
<dbReference type="PANTHER" id="PTHR30185">
    <property type="entry name" value="CRYPTIC BETA-GLUCOSIDE BGL OPERON ANTITERMINATOR"/>
    <property type="match status" value="1"/>
</dbReference>
<keyword evidence="9" id="KW-1185">Reference proteome</keyword>
<dbReference type="PANTHER" id="PTHR30185:SF18">
    <property type="entry name" value="TRANSCRIPTIONAL REGULATOR MTLR"/>
    <property type="match status" value="1"/>
</dbReference>
<dbReference type="Pfam" id="PF00359">
    <property type="entry name" value="PTS_EIIA_2"/>
    <property type="match status" value="1"/>
</dbReference>
<dbReference type="PROSITE" id="PS51094">
    <property type="entry name" value="PTS_EIIA_TYPE_2"/>
    <property type="match status" value="1"/>
</dbReference>
<dbReference type="Proteomes" id="UP000321400">
    <property type="component" value="Unassembled WGS sequence"/>
</dbReference>
<dbReference type="PROSITE" id="PS51099">
    <property type="entry name" value="PTS_EIIB_TYPE_2"/>
    <property type="match status" value="1"/>
</dbReference>
<evidence type="ECO:0000259" key="6">
    <source>
        <dbReference type="PROSITE" id="PS51099"/>
    </source>
</evidence>
<dbReference type="InterPro" id="IPR002178">
    <property type="entry name" value="PTS_EIIA_type-2_dom"/>
</dbReference>
<dbReference type="InterPro" id="IPR016152">
    <property type="entry name" value="PTrfase/Anion_transptr"/>
</dbReference>
<dbReference type="CDD" id="cd05568">
    <property type="entry name" value="PTS_IIB_bgl_like"/>
    <property type="match status" value="1"/>
</dbReference>
<proteinExistence type="predicted"/>
<dbReference type="GO" id="GO:0008982">
    <property type="term" value="F:protein-N(PI)-phosphohistidine-sugar phosphotransferase activity"/>
    <property type="evidence" value="ECO:0007669"/>
    <property type="project" value="InterPro"/>
</dbReference>
<comment type="caution">
    <text evidence="8">The sequence shown here is derived from an EMBL/GenBank/DDBJ whole genome shotgun (WGS) entry which is preliminary data.</text>
</comment>